<dbReference type="AlphaFoldDB" id="A0AAN9R761"/>
<organism evidence="2 3">
    <name type="scientific">Phaseolus coccineus</name>
    <name type="common">Scarlet runner bean</name>
    <name type="synonym">Phaseolus multiflorus</name>
    <dbReference type="NCBI Taxonomy" id="3886"/>
    <lineage>
        <taxon>Eukaryota</taxon>
        <taxon>Viridiplantae</taxon>
        <taxon>Streptophyta</taxon>
        <taxon>Embryophyta</taxon>
        <taxon>Tracheophyta</taxon>
        <taxon>Spermatophyta</taxon>
        <taxon>Magnoliopsida</taxon>
        <taxon>eudicotyledons</taxon>
        <taxon>Gunneridae</taxon>
        <taxon>Pentapetalae</taxon>
        <taxon>rosids</taxon>
        <taxon>fabids</taxon>
        <taxon>Fabales</taxon>
        <taxon>Fabaceae</taxon>
        <taxon>Papilionoideae</taxon>
        <taxon>50 kb inversion clade</taxon>
        <taxon>NPAAA clade</taxon>
        <taxon>indigoferoid/millettioid clade</taxon>
        <taxon>Phaseoleae</taxon>
        <taxon>Phaseolus</taxon>
    </lineage>
</organism>
<dbReference type="EMBL" id="JAYMYR010000006">
    <property type="protein sequence ID" value="KAK7356358.1"/>
    <property type="molecule type" value="Genomic_DNA"/>
</dbReference>
<reference evidence="2 3" key="1">
    <citation type="submission" date="2024-01" db="EMBL/GenBank/DDBJ databases">
        <title>The genomes of 5 underutilized Papilionoideae crops provide insights into root nodulation and disease resistanc.</title>
        <authorList>
            <person name="Jiang F."/>
        </authorList>
    </citation>
    <scope>NUCLEOTIDE SEQUENCE [LARGE SCALE GENOMIC DNA]</scope>
    <source>
        <strain evidence="2">JINMINGXINNONG_FW02</strain>
        <tissue evidence="2">Leaves</tissue>
    </source>
</reference>
<comment type="caution">
    <text evidence="2">The sequence shown here is derived from an EMBL/GenBank/DDBJ whole genome shotgun (WGS) entry which is preliminary data.</text>
</comment>
<feature type="region of interest" description="Disordered" evidence="1">
    <location>
        <begin position="1"/>
        <end position="94"/>
    </location>
</feature>
<protein>
    <submittedName>
        <fullName evidence="2">Uncharacterized protein</fullName>
    </submittedName>
</protein>
<feature type="compositionally biased region" description="Gly residues" evidence="1">
    <location>
        <begin position="43"/>
        <end position="92"/>
    </location>
</feature>
<proteinExistence type="predicted"/>
<evidence type="ECO:0000256" key="1">
    <source>
        <dbReference type="SAM" id="MobiDB-lite"/>
    </source>
</evidence>
<keyword evidence="3" id="KW-1185">Reference proteome</keyword>
<gene>
    <name evidence="2" type="ORF">VNO80_15628</name>
</gene>
<accession>A0AAN9R761</accession>
<sequence length="145" mass="14294">MIPSRSSVPGRYGSLGGDRYCGSSGVPGIGGSKQSMHPPPHGDLGGGGHSTTAAGGGIGGGGEGGGGDDGIGGGGEGGSGHFISGGGGGGGSSHSLHIKRGTWSFPTAEVVCVVVANAVDDRRKIMEENVKRRGRLAMLLNWKWL</sequence>
<evidence type="ECO:0000313" key="2">
    <source>
        <dbReference type="EMBL" id="KAK7356358.1"/>
    </source>
</evidence>
<name>A0AAN9R761_PHACN</name>
<evidence type="ECO:0000313" key="3">
    <source>
        <dbReference type="Proteomes" id="UP001374584"/>
    </source>
</evidence>
<dbReference type="Proteomes" id="UP001374584">
    <property type="component" value="Unassembled WGS sequence"/>
</dbReference>